<feature type="transmembrane region" description="Helical" evidence="6">
    <location>
        <begin position="318"/>
        <end position="336"/>
    </location>
</feature>
<dbReference type="RefSeq" id="WP_346761058.1">
    <property type="nucleotide sequence ID" value="NZ_JAUJEB010000007.1"/>
</dbReference>
<evidence type="ECO:0000313" key="8">
    <source>
        <dbReference type="Proteomes" id="UP001172083"/>
    </source>
</evidence>
<evidence type="ECO:0000256" key="1">
    <source>
        <dbReference type="ARBA" id="ARBA00004651"/>
    </source>
</evidence>
<feature type="transmembrane region" description="Helical" evidence="6">
    <location>
        <begin position="192"/>
        <end position="213"/>
    </location>
</feature>
<dbReference type="PANTHER" id="PTHR30250">
    <property type="entry name" value="PST FAMILY PREDICTED COLANIC ACID TRANSPORTER"/>
    <property type="match status" value="1"/>
</dbReference>
<evidence type="ECO:0000256" key="2">
    <source>
        <dbReference type="ARBA" id="ARBA00022475"/>
    </source>
</evidence>
<feature type="transmembrane region" description="Helical" evidence="6">
    <location>
        <begin position="276"/>
        <end position="297"/>
    </location>
</feature>
<protein>
    <submittedName>
        <fullName evidence="7">Polysaccharide biosynthesis C-terminal domain-containing protein</fullName>
    </submittedName>
</protein>
<feature type="transmembrane region" description="Helical" evidence="6">
    <location>
        <begin position="12"/>
        <end position="35"/>
    </location>
</feature>
<feature type="transmembrane region" description="Helical" evidence="6">
    <location>
        <begin position="82"/>
        <end position="110"/>
    </location>
</feature>
<keyword evidence="8" id="KW-1185">Reference proteome</keyword>
<proteinExistence type="predicted"/>
<feature type="transmembrane region" description="Helical" evidence="6">
    <location>
        <begin position="356"/>
        <end position="377"/>
    </location>
</feature>
<evidence type="ECO:0000256" key="4">
    <source>
        <dbReference type="ARBA" id="ARBA00022989"/>
    </source>
</evidence>
<name>A0ABT8LG38_9BACT</name>
<feature type="transmembrane region" description="Helical" evidence="6">
    <location>
        <begin position="234"/>
        <end position="256"/>
    </location>
</feature>
<feature type="transmembrane region" description="Helical" evidence="6">
    <location>
        <begin position="116"/>
        <end position="139"/>
    </location>
</feature>
<feature type="transmembrane region" description="Helical" evidence="6">
    <location>
        <begin position="412"/>
        <end position="432"/>
    </location>
</feature>
<keyword evidence="5 6" id="KW-0472">Membrane</keyword>
<evidence type="ECO:0000256" key="3">
    <source>
        <dbReference type="ARBA" id="ARBA00022692"/>
    </source>
</evidence>
<keyword evidence="3 6" id="KW-0812">Transmembrane</keyword>
<comment type="caution">
    <text evidence="7">The sequence shown here is derived from an EMBL/GenBank/DDBJ whole genome shotgun (WGS) entry which is preliminary data.</text>
</comment>
<dbReference type="PANTHER" id="PTHR30250:SF11">
    <property type="entry name" value="O-ANTIGEN TRANSPORTER-RELATED"/>
    <property type="match status" value="1"/>
</dbReference>
<evidence type="ECO:0000256" key="5">
    <source>
        <dbReference type="ARBA" id="ARBA00023136"/>
    </source>
</evidence>
<feature type="transmembrane region" description="Helical" evidence="6">
    <location>
        <begin position="444"/>
        <end position="462"/>
    </location>
</feature>
<reference evidence="7" key="1">
    <citation type="submission" date="2023-06" db="EMBL/GenBank/DDBJ databases">
        <title>Genomic of Agaribacillus aureum.</title>
        <authorList>
            <person name="Wang G."/>
        </authorList>
    </citation>
    <scope>NUCLEOTIDE SEQUENCE</scope>
    <source>
        <strain evidence="7">BMA12</strain>
    </source>
</reference>
<keyword evidence="4 6" id="KW-1133">Transmembrane helix</keyword>
<feature type="transmembrane region" description="Helical" evidence="6">
    <location>
        <begin position="151"/>
        <end position="172"/>
    </location>
</feature>
<gene>
    <name evidence="7" type="ORF">QQ020_26820</name>
</gene>
<evidence type="ECO:0000256" key="6">
    <source>
        <dbReference type="SAM" id="Phobius"/>
    </source>
</evidence>
<sequence length="498" mass="56541">MNPLKKLAGQTAIYGIPSILGRFLNYLLVTLHTGVLDTAEYGVYNDLFTYIAYFIMIYSFGMETTFFRFANKGNPEESYRNAGSFVFYLSTFISINLIVFSSGIAAVLGYAGKAHYIIWMAIILWIDALVAIPFARLRYENKPIRFATYRLLNILLVIALQIFLLGLCPKIYEGVLLPELKPLVDLFFQPNYGVEYIIIAILIANSLYVVFLFKSIAQISFKINWQSFKPMFWYALPITITGIAGTTNERLDIILLGDLLPEGFYPGKSSQDVQGIYGASVKLSVLMILGIQAFRFAAEPFFFSKTKDKNAPELFAKVFRYFVIAAVIIFVGVSINREFIAIQLLGKPEFREALMVVPWLLMGKLFFGVYTNFAVWFKITDKTIFGTYFTLVGAAITIAVNFVLIGKVGYMAPAYASILAYFTMASICYRYGQKYFPIPYNLKVVFLYLVAGIITVVAIDYLRLEDKAWEYGVKLAITFIIIGFIYLIERKKLLEETR</sequence>
<feature type="transmembrane region" description="Helical" evidence="6">
    <location>
        <begin position="47"/>
        <end position="70"/>
    </location>
</feature>
<dbReference type="InterPro" id="IPR050833">
    <property type="entry name" value="Poly_Biosynth_Transport"/>
</dbReference>
<accession>A0ABT8LG38</accession>
<feature type="transmembrane region" description="Helical" evidence="6">
    <location>
        <begin position="384"/>
        <end position="406"/>
    </location>
</feature>
<dbReference type="EMBL" id="JAUJEB010000007">
    <property type="protein sequence ID" value="MDN5215720.1"/>
    <property type="molecule type" value="Genomic_DNA"/>
</dbReference>
<dbReference type="Proteomes" id="UP001172083">
    <property type="component" value="Unassembled WGS sequence"/>
</dbReference>
<keyword evidence="2" id="KW-1003">Cell membrane</keyword>
<feature type="transmembrane region" description="Helical" evidence="6">
    <location>
        <begin position="468"/>
        <end position="488"/>
    </location>
</feature>
<comment type="subcellular location">
    <subcellularLocation>
        <location evidence="1">Cell membrane</location>
        <topology evidence="1">Multi-pass membrane protein</topology>
    </subcellularLocation>
</comment>
<evidence type="ECO:0000313" key="7">
    <source>
        <dbReference type="EMBL" id="MDN5215720.1"/>
    </source>
</evidence>
<organism evidence="7 8">
    <name type="scientific">Agaribacillus aureus</name>
    <dbReference type="NCBI Taxonomy" id="3051825"/>
    <lineage>
        <taxon>Bacteria</taxon>
        <taxon>Pseudomonadati</taxon>
        <taxon>Bacteroidota</taxon>
        <taxon>Cytophagia</taxon>
        <taxon>Cytophagales</taxon>
        <taxon>Splendidivirgaceae</taxon>
        <taxon>Agaribacillus</taxon>
    </lineage>
</organism>